<organism evidence="1 2">
    <name type="scientific">Racocetra persica</name>
    <dbReference type="NCBI Taxonomy" id="160502"/>
    <lineage>
        <taxon>Eukaryota</taxon>
        <taxon>Fungi</taxon>
        <taxon>Fungi incertae sedis</taxon>
        <taxon>Mucoromycota</taxon>
        <taxon>Glomeromycotina</taxon>
        <taxon>Glomeromycetes</taxon>
        <taxon>Diversisporales</taxon>
        <taxon>Gigasporaceae</taxon>
        <taxon>Racocetra</taxon>
    </lineage>
</organism>
<sequence length="297" mass="34045">VSEKGMRRGYLEMLCSLATGPYCSGYADEFLSRSSEQSKGWCSWRTLVSTIDIYTRDENDERQIVKDEWKPNKFQALREQIESVSCSASESGLKDLDKSLQENKAWFVNLLDIPPQDLTHKQRLEQQYQKDHKLSRSFVIEALSISDFLKTDEFFAATLLHHGTKQRAKFNRPSAETAILLFLKERGDLLACLSTLIGSAYNPDTKLHVRKSFADYINSLFNALSPKDGSFARKIMTTIQKLKTEITELDGRLKLLHRQPQTLISAEQNLRREISNYVICCVIYMNSTALCETHKIT</sequence>
<reference evidence="1" key="1">
    <citation type="submission" date="2021-06" db="EMBL/GenBank/DDBJ databases">
        <authorList>
            <person name="Kallberg Y."/>
            <person name="Tangrot J."/>
            <person name="Rosling A."/>
        </authorList>
    </citation>
    <scope>NUCLEOTIDE SEQUENCE</scope>
    <source>
        <strain evidence="1">MA461A</strain>
    </source>
</reference>
<evidence type="ECO:0000313" key="2">
    <source>
        <dbReference type="Proteomes" id="UP000789920"/>
    </source>
</evidence>
<dbReference type="Proteomes" id="UP000789920">
    <property type="component" value="Unassembled WGS sequence"/>
</dbReference>
<feature type="non-terminal residue" evidence="1">
    <location>
        <position position="1"/>
    </location>
</feature>
<comment type="caution">
    <text evidence="1">The sequence shown here is derived from an EMBL/GenBank/DDBJ whole genome shotgun (WGS) entry which is preliminary data.</text>
</comment>
<proteinExistence type="predicted"/>
<accession>A0ACA9RXZ7</accession>
<gene>
    <name evidence="1" type="ORF">RPERSI_LOCUS24053</name>
</gene>
<keyword evidence="2" id="KW-1185">Reference proteome</keyword>
<protein>
    <submittedName>
        <fullName evidence="1">29252_t:CDS:1</fullName>
    </submittedName>
</protein>
<feature type="non-terminal residue" evidence="1">
    <location>
        <position position="297"/>
    </location>
</feature>
<evidence type="ECO:0000313" key="1">
    <source>
        <dbReference type="EMBL" id="CAG8814710.1"/>
    </source>
</evidence>
<dbReference type="EMBL" id="CAJVQC010076466">
    <property type="protein sequence ID" value="CAG8814710.1"/>
    <property type="molecule type" value="Genomic_DNA"/>
</dbReference>
<name>A0ACA9RXZ7_9GLOM</name>